<accession>A0A6A5G451</accession>
<reference evidence="1 2" key="1">
    <citation type="submission" date="2019-12" db="EMBL/GenBank/DDBJ databases">
        <title>Chromosome-level assembly of the Caenorhabditis remanei genome.</title>
        <authorList>
            <person name="Teterina A.A."/>
            <person name="Willis J.H."/>
            <person name="Phillips P.C."/>
        </authorList>
    </citation>
    <scope>NUCLEOTIDE SEQUENCE [LARGE SCALE GENOMIC DNA]</scope>
    <source>
        <strain evidence="1 2">PX506</strain>
        <tissue evidence="1">Whole organism</tissue>
    </source>
</reference>
<dbReference type="GeneID" id="78777977"/>
<gene>
    <name evidence="1" type="ORF">GCK72_025953</name>
</gene>
<dbReference type="EMBL" id="WUAV01000006">
    <property type="protein sequence ID" value="KAF1749485.1"/>
    <property type="molecule type" value="Genomic_DNA"/>
</dbReference>
<dbReference type="RefSeq" id="XP_053580140.1">
    <property type="nucleotide sequence ID" value="XM_053736574.1"/>
</dbReference>
<proteinExistence type="predicted"/>
<comment type="caution">
    <text evidence="1">The sequence shown here is derived from an EMBL/GenBank/DDBJ whole genome shotgun (WGS) entry which is preliminary data.</text>
</comment>
<sequence length="83" mass="9351">MADNILVSVRFHRNARPGRRTITSRLGLRSAKSGQYVGGEEDVEFDDGLPNENNSFYESSWSDSELLSETRTMDISSHSDNQL</sequence>
<evidence type="ECO:0000313" key="2">
    <source>
        <dbReference type="Proteomes" id="UP000483820"/>
    </source>
</evidence>
<dbReference type="AlphaFoldDB" id="A0A6A5G451"/>
<dbReference type="CTD" id="78777977"/>
<dbReference type="Proteomes" id="UP000483820">
    <property type="component" value="Chromosome X"/>
</dbReference>
<name>A0A6A5G451_CAERE</name>
<dbReference type="KEGG" id="crq:GCK72_025953"/>
<evidence type="ECO:0000313" key="1">
    <source>
        <dbReference type="EMBL" id="KAF1749485.1"/>
    </source>
</evidence>
<protein>
    <submittedName>
        <fullName evidence="1">Uncharacterized protein</fullName>
    </submittedName>
</protein>
<organism evidence="1 2">
    <name type="scientific">Caenorhabditis remanei</name>
    <name type="common">Caenorhabditis vulgaris</name>
    <dbReference type="NCBI Taxonomy" id="31234"/>
    <lineage>
        <taxon>Eukaryota</taxon>
        <taxon>Metazoa</taxon>
        <taxon>Ecdysozoa</taxon>
        <taxon>Nematoda</taxon>
        <taxon>Chromadorea</taxon>
        <taxon>Rhabditida</taxon>
        <taxon>Rhabditina</taxon>
        <taxon>Rhabditomorpha</taxon>
        <taxon>Rhabditoidea</taxon>
        <taxon>Rhabditidae</taxon>
        <taxon>Peloderinae</taxon>
        <taxon>Caenorhabditis</taxon>
    </lineage>
</organism>